<dbReference type="EMBL" id="CAKKNE010000006">
    <property type="protein sequence ID" value="CAH0379405.1"/>
    <property type="molecule type" value="Genomic_DNA"/>
</dbReference>
<gene>
    <name evidence="1" type="ORF">PECAL_6P10280</name>
</gene>
<comment type="caution">
    <text evidence="1">The sequence shown here is derived from an EMBL/GenBank/DDBJ whole genome shotgun (WGS) entry which is preliminary data.</text>
</comment>
<protein>
    <submittedName>
        <fullName evidence="1">Uncharacterized protein</fullName>
    </submittedName>
</protein>
<name>A0A8J2T1N4_9STRA</name>
<evidence type="ECO:0000313" key="2">
    <source>
        <dbReference type="Proteomes" id="UP000789595"/>
    </source>
</evidence>
<proteinExistence type="predicted"/>
<dbReference type="Proteomes" id="UP000789595">
    <property type="component" value="Unassembled WGS sequence"/>
</dbReference>
<organism evidence="1 2">
    <name type="scientific">Pelagomonas calceolata</name>
    <dbReference type="NCBI Taxonomy" id="35677"/>
    <lineage>
        <taxon>Eukaryota</taxon>
        <taxon>Sar</taxon>
        <taxon>Stramenopiles</taxon>
        <taxon>Ochrophyta</taxon>
        <taxon>Pelagophyceae</taxon>
        <taxon>Pelagomonadales</taxon>
        <taxon>Pelagomonadaceae</taxon>
        <taxon>Pelagomonas</taxon>
    </lineage>
</organism>
<sequence>MGLPTSWGRRAAFEPRGRFPRASKKPVVVVDAPGDPRNLGRRFCVHPLECSNAVVRGRRGAEPERTPIAAATTSVCSLSTATREVVGGDGHQCSLFRGYQSLDTLAAAPERDADHGAASAPDL</sequence>
<dbReference type="AlphaFoldDB" id="A0A8J2T1N4"/>
<accession>A0A8J2T1N4</accession>
<reference evidence="1" key="1">
    <citation type="submission" date="2021-11" db="EMBL/GenBank/DDBJ databases">
        <authorList>
            <consortium name="Genoscope - CEA"/>
            <person name="William W."/>
        </authorList>
    </citation>
    <scope>NUCLEOTIDE SEQUENCE</scope>
</reference>
<keyword evidence="2" id="KW-1185">Reference proteome</keyword>
<evidence type="ECO:0000313" key="1">
    <source>
        <dbReference type="EMBL" id="CAH0379405.1"/>
    </source>
</evidence>